<dbReference type="InterPro" id="IPR011767">
    <property type="entry name" value="GLR_AS"/>
</dbReference>
<comment type="function">
    <text evidence="6">Has a glutathione-disulfide oxidoreductase activity in the presence of NADPH and glutathione reductase. Reduces low molecular weight disulfides and proteins.</text>
</comment>
<dbReference type="EMBL" id="JBHTIT010000001">
    <property type="protein sequence ID" value="MFD0950491.1"/>
    <property type="molecule type" value="Genomic_DNA"/>
</dbReference>
<evidence type="ECO:0000256" key="5">
    <source>
        <dbReference type="ARBA" id="ARBA00023284"/>
    </source>
</evidence>
<evidence type="ECO:0000256" key="1">
    <source>
        <dbReference type="ARBA" id="ARBA00007787"/>
    </source>
</evidence>
<protein>
    <recommendedName>
        <fullName evidence="6">Glutaredoxin</fullName>
    </recommendedName>
</protein>
<dbReference type="Pfam" id="PF00462">
    <property type="entry name" value="Glutaredoxin"/>
    <property type="match status" value="1"/>
</dbReference>
<dbReference type="SUPFAM" id="SSF52833">
    <property type="entry name" value="Thioredoxin-like"/>
    <property type="match status" value="1"/>
</dbReference>
<dbReference type="PANTHER" id="PTHR45694:SF18">
    <property type="entry name" value="GLUTAREDOXIN-1-RELATED"/>
    <property type="match status" value="1"/>
</dbReference>
<dbReference type="Gene3D" id="3.40.30.10">
    <property type="entry name" value="Glutaredoxin"/>
    <property type="match status" value="1"/>
</dbReference>
<dbReference type="InterPro" id="IPR011900">
    <property type="entry name" value="GRX_bact"/>
</dbReference>
<dbReference type="InterPro" id="IPR036249">
    <property type="entry name" value="Thioredoxin-like_sf"/>
</dbReference>
<proteinExistence type="inferred from homology"/>
<evidence type="ECO:0000256" key="4">
    <source>
        <dbReference type="ARBA" id="ARBA00023157"/>
    </source>
</evidence>
<keyword evidence="2 6" id="KW-0813">Transport</keyword>
<keyword evidence="5 6" id="KW-0676">Redox-active center</keyword>
<keyword evidence="6" id="KW-0963">Cytoplasm</keyword>
<sequence length="84" mass="9262">MAKVILYTTRTCPFCVRAKQLLGNKSVAFEDIDVGNAPEQRAELTARTGSRTVPQIFINDAFIGGCDELFALERSGELDRLLQA</sequence>
<evidence type="ECO:0000259" key="7">
    <source>
        <dbReference type="Pfam" id="PF00462"/>
    </source>
</evidence>
<feature type="domain" description="Glutaredoxin" evidence="7">
    <location>
        <begin position="4"/>
        <end position="63"/>
    </location>
</feature>
<keyword evidence="4" id="KW-1015">Disulfide bond</keyword>
<dbReference type="PROSITE" id="PS00195">
    <property type="entry name" value="GLUTAREDOXIN_1"/>
    <property type="match status" value="1"/>
</dbReference>
<dbReference type="RefSeq" id="WP_340676050.1">
    <property type="nucleotide sequence ID" value="NZ_JBHTIT010000001.1"/>
</dbReference>
<name>A0ABW3HGQ1_9GAMM</name>
<dbReference type="PROSITE" id="PS51354">
    <property type="entry name" value="GLUTAREDOXIN_2"/>
    <property type="match status" value="1"/>
</dbReference>
<evidence type="ECO:0000256" key="2">
    <source>
        <dbReference type="ARBA" id="ARBA00022448"/>
    </source>
</evidence>
<comment type="similarity">
    <text evidence="1 6">Belongs to the glutaredoxin family.</text>
</comment>
<dbReference type="InterPro" id="IPR014025">
    <property type="entry name" value="Glutaredoxin_subgr"/>
</dbReference>
<reference evidence="9" key="1">
    <citation type="journal article" date="2019" name="Int. J. Syst. Evol. Microbiol.">
        <title>The Global Catalogue of Microorganisms (GCM) 10K type strain sequencing project: providing services to taxonomists for standard genome sequencing and annotation.</title>
        <authorList>
            <consortium name="The Broad Institute Genomics Platform"/>
            <consortium name="The Broad Institute Genome Sequencing Center for Infectious Disease"/>
            <person name="Wu L."/>
            <person name="Ma J."/>
        </authorList>
    </citation>
    <scope>NUCLEOTIDE SEQUENCE [LARGE SCALE GENOMIC DNA]</scope>
    <source>
        <strain evidence="9">CCUG 63419</strain>
    </source>
</reference>
<dbReference type="InterPro" id="IPR002109">
    <property type="entry name" value="Glutaredoxin"/>
</dbReference>
<keyword evidence="3 6" id="KW-0249">Electron transport</keyword>
<accession>A0ABW3HGQ1</accession>
<evidence type="ECO:0000256" key="6">
    <source>
        <dbReference type="RuleBase" id="RU364065"/>
    </source>
</evidence>
<dbReference type="PRINTS" id="PR00160">
    <property type="entry name" value="GLUTAREDOXIN"/>
</dbReference>
<dbReference type="PANTHER" id="PTHR45694">
    <property type="entry name" value="GLUTAREDOXIN 2"/>
    <property type="match status" value="1"/>
</dbReference>
<evidence type="ECO:0000313" key="9">
    <source>
        <dbReference type="Proteomes" id="UP001597044"/>
    </source>
</evidence>
<dbReference type="CDD" id="cd03418">
    <property type="entry name" value="GRX_GRXb_1_3_like"/>
    <property type="match status" value="1"/>
</dbReference>
<evidence type="ECO:0000313" key="8">
    <source>
        <dbReference type="EMBL" id="MFD0950491.1"/>
    </source>
</evidence>
<dbReference type="Proteomes" id="UP001597044">
    <property type="component" value="Unassembled WGS sequence"/>
</dbReference>
<evidence type="ECO:0000256" key="3">
    <source>
        <dbReference type="ARBA" id="ARBA00022982"/>
    </source>
</evidence>
<gene>
    <name evidence="8" type="primary">grxC</name>
    <name evidence="8" type="ORF">ACFQ0F_08850</name>
</gene>
<comment type="caution">
    <text evidence="8">The sequence shown here is derived from an EMBL/GenBank/DDBJ whole genome shotgun (WGS) entry which is preliminary data.</text>
</comment>
<organism evidence="8 9">
    <name type="scientific">Paraperlucidibaca wandonensis</name>
    <dbReference type="NCBI Taxonomy" id="1268273"/>
    <lineage>
        <taxon>Bacteria</taxon>
        <taxon>Pseudomonadati</taxon>
        <taxon>Pseudomonadota</taxon>
        <taxon>Gammaproteobacteria</taxon>
        <taxon>Moraxellales</taxon>
        <taxon>Moraxellaceae</taxon>
        <taxon>Paraperlucidibaca</taxon>
    </lineage>
</organism>
<keyword evidence="9" id="KW-1185">Reference proteome</keyword>
<dbReference type="NCBIfam" id="TIGR02181">
    <property type="entry name" value="GRX_bact"/>
    <property type="match status" value="1"/>
</dbReference>